<reference evidence="9" key="1">
    <citation type="submission" date="2017-02" db="UniProtKB">
        <authorList>
            <consortium name="WormBaseParasite"/>
        </authorList>
    </citation>
    <scope>IDENTIFICATION</scope>
</reference>
<dbReference type="GO" id="GO:0005886">
    <property type="term" value="C:plasma membrane"/>
    <property type="evidence" value="ECO:0007669"/>
    <property type="project" value="TreeGrafter"/>
</dbReference>
<name>A0A0N4V2E2_ENTVE</name>
<protein>
    <submittedName>
        <fullName evidence="9">CBS domain-containing protein</fullName>
    </submittedName>
</protein>
<keyword evidence="8" id="KW-1185">Reference proteome</keyword>
<evidence type="ECO:0000256" key="2">
    <source>
        <dbReference type="ARBA" id="ARBA00023065"/>
    </source>
</evidence>
<feature type="region of interest" description="Disordered" evidence="5">
    <location>
        <begin position="167"/>
        <end position="199"/>
    </location>
</feature>
<sequence>MRLQSNKYWMVERENCEILFQRRMWEQDQLNSCLEFVPETIDPAPFQLVETTSLYKVHSLFSLLGIRRAYVTNRGVLVGVVALREVRTAIERAHSGELTPATIPAGVSSDHNGTSGGLENEDLEAGQDLMPDDSDSETDDDDCIMPRVEVEEDNTPNDEGIAEKLHFNGTSDFTYGEKLDERTRTTSSSSSSSDNPTLIGLVPEGLDKYLNEYSKDPKKQIQIVPTVPTETPSSSRNVDRHVYIVEPGKEEKFGHSVDSRRNSSAASKQLFENLPKYLEIVPNLLENNYDAGSSRNFCSANSDSSSKVFLIKSDGEVVNVAGQQQQGTSSASAGSAWPGGHSLTRFCSERIIRSSFRRWAKRRRSLQPVKQSKLLTDSLSHPKRGGRKRRTKSGKNTEASSSKGSEGGLQKTKLSSSLTDILTVISDPNGLV</sequence>
<evidence type="ECO:0000313" key="8">
    <source>
        <dbReference type="Proteomes" id="UP000274131"/>
    </source>
</evidence>
<accession>A0A0N4V2E2</accession>
<evidence type="ECO:0000313" key="9">
    <source>
        <dbReference type="WBParaSite" id="EVEC_0000416101-mRNA-1"/>
    </source>
</evidence>
<feature type="compositionally biased region" description="Basic residues" evidence="5">
    <location>
        <begin position="381"/>
        <end position="393"/>
    </location>
</feature>
<evidence type="ECO:0000259" key="6">
    <source>
        <dbReference type="PROSITE" id="PS51371"/>
    </source>
</evidence>
<dbReference type="InterPro" id="IPR000644">
    <property type="entry name" value="CBS_dom"/>
</dbReference>
<reference evidence="7 8" key="2">
    <citation type="submission" date="2018-10" db="EMBL/GenBank/DDBJ databases">
        <authorList>
            <consortium name="Pathogen Informatics"/>
        </authorList>
    </citation>
    <scope>NUCLEOTIDE SEQUENCE [LARGE SCALE GENOMIC DNA]</scope>
</reference>
<keyword evidence="2" id="KW-0406">Ion transport</keyword>
<dbReference type="PANTHER" id="PTHR45720">
    <property type="entry name" value="CHLORIDE CHANNEL PROTEIN 2"/>
    <property type="match status" value="1"/>
</dbReference>
<evidence type="ECO:0000256" key="5">
    <source>
        <dbReference type="SAM" id="MobiDB-lite"/>
    </source>
</evidence>
<dbReference type="PROSITE" id="PS51371">
    <property type="entry name" value="CBS"/>
    <property type="match status" value="1"/>
</dbReference>
<dbReference type="EMBL" id="UXUI01007704">
    <property type="protein sequence ID" value="VDD88830.1"/>
    <property type="molecule type" value="Genomic_DNA"/>
</dbReference>
<feature type="region of interest" description="Disordered" evidence="5">
    <location>
        <begin position="100"/>
        <end position="142"/>
    </location>
</feature>
<keyword evidence="4" id="KW-0129">CBS domain</keyword>
<dbReference type="STRING" id="51028.A0A0N4V2E2"/>
<dbReference type="InterPro" id="IPR046342">
    <property type="entry name" value="CBS_dom_sf"/>
</dbReference>
<dbReference type="InterPro" id="IPR050970">
    <property type="entry name" value="Cl_channel_volt-gated"/>
</dbReference>
<dbReference type="SUPFAM" id="SSF54631">
    <property type="entry name" value="CBS-domain pair"/>
    <property type="match status" value="1"/>
</dbReference>
<organism evidence="9">
    <name type="scientific">Enterobius vermicularis</name>
    <name type="common">Human pinworm</name>
    <dbReference type="NCBI Taxonomy" id="51028"/>
    <lineage>
        <taxon>Eukaryota</taxon>
        <taxon>Metazoa</taxon>
        <taxon>Ecdysozoa</taxon>
        <taxon>Nematoda</taxon>
        <taxon>Chromadorea</taxon>
        <taxon>Rhabditida</taxon>
        <taxon>Spirurina</taxon>
        <taxon>Oxyuridomorpha</taxon>
        <taxon>Oxyuroidea</taxon>
        <taxon>Oxyuridae</taxon>
        <taxon>Enterobius</taxon>
    </lineage>
</organism>
<feature type="compositionally biased region" description="Acidic residues" evidence="5">
    <location>
        <begin position="119"/>
        <end position="142"/>
    </location>
</feature>
<feature type="compositionally biased region" description="Basic and acidic residues" evidence="5">
    <location>
        <begin position="175"/>
        <end position="184"/>
    </location>
</feature>
<dbReference type="Proteomes" id="UP000274131">
    <property type="component" value="Unassembled WGS sequence"/>
</dbReference>
<keyword evidence="3" id="KW-0868">Chloride</keyword>
<gene>
    <name evidence="7" type="ORF">EVEC_LOCUS3869</name>
</gene>
<feature type="domain" description="CBS" evidence="6">
    <location>
        <begin position="41"/>
        <end position="98"/>
    </location>
</feature>
<proteinExistence type="predicted"/>
<evidence type="ECO:0000256" key="1">
    <source>
        <dbReference type="ARBA" id="ARBA00022448"/>
    </source>
</evidence>
<dbReference type="Gene3D" id="3.10.580.10">
    <property type="entry name" value="CBS-domain"/>
    <property type="match status" value="1"/>
</dbReference>
<dbReference type="OrthoDB" id="4564at2759"/>
<evidence type="ECO:0000256" key="3">
    <source>
        <dbReference type="ARBA" id="ARBA00023214"/>
    </source>
</evidence>
<keyword evidence="1" id="KW-0813">Transport</keyword>
<dbReference type="WBParaSite" id="EVEC_0000416101-mRNA-1">
    <property type="protein sequence ID" value="EVEC_0000416101-mRNA-1"/>
    <property type="gene ID" value="EVEC_0000416101"/>
</dbReference>
<dbReference type="GO" id="GO:0005247">
    <property type="term" value="F:voltage-gated chloride channel activity"/>
    <property type="evidence" value="ECO:0007669"/>
    <property type="project" value="TreeGrafter"/>
</dbReference>
<evidence type="ECO:0000313" key="7">
    <source>
        <dbReference type="EMBL" id="VDD88830.1"/>
    </source>
</evidence>
<feature type="region of interest" description="Disordered" evidence="5">
    <location>
        <begin position="363"/>
        <end position="412"/>
    </location>
</feature>
<feature type="compositionally biased region" description="Polar residues" evidence="5">
    <location>
        <begin position="368"/>
        <end position="379"/>
    </location>
</feature>
<dbReference type="AlphaFoldDB" id="A0A0N4V2E2"/>
<dbReference type="PANTHER" id="PTHR45720:SF10">
    <property type="entry name" value="CHLORIDE CHANNEL PROTEIN 2"/>
    <property type="match status" value="1"/>
</dbReference>
<evidence type="ECO:0000256" key="4">
    <source>
        <dbReference type="PROSITE-ProRule" id="PRU00703"/>
    </source>
</evidence>